<dbReference type="EMBL" id="GBRH01270151">
    <property type="protein sequence ID" value="JAD27744.1"/>
    <property type="molecule type" value="Transcribed_RNA"/>
</dbReference>
<name>A0A0A8YMD3_ARUDO</name>
<proteinExistence type="predicted"/>
<dbReference type="AlphaFoldDB" id="A0A0A8YMD3"/>
<evidence type="ECO:0000313" key="2">
    <source>
        <dbReference type="EMBL" id="JAD27744.1"/>
    </source>
</evidence>
<accession>A0A0A8YMD3</accession>
<evidence type="ECO:0000256" key="1">
    <source>
        <dbReference type="SAM" id="MobiDB-lite"/>
    </source>
</evidence>
<reference evidence="2" key="2">
    <citation type="journal article" date="2015" name="Data Brief">
        <title>Shoot transcriptome of the giant reed, Arundo donax.</title>
        <authorList>
            <person name="Barrero R.A."/>
            <person name="Guerrero F.D."/>
            <person name="Moolhuijzen P."/>
            <person name="Goolsby J.A."/>
            <person name="Tidwell J."/>
            <person name="Bellgard S.E."/>
            <person name="Bellgard M.I."/>
        </authorList>
    </citation>
    <scope>NUCLEOTIDE SEQUENCE</scope>
    <source>
        <tissue evidence="2">Shoot tissue taken approximately 20 cm above the soil surface</tissue>
    </source>
</reference>
<protein>
    <submittedName>
        <fullName evidence="2">Uncharacterized protein</fullName>
    </submittedName>
</protein>
<reference evidence="2" key="1">
    <citation type="submission" date="2014-09" db="EMBL/GenBank/DDBJ databases">
        <authorList>
            <person name="Magalhaes I.L.F."/>
            <person name="Oliveira U."/>
            <person name="Santos F.R."/>
            <person name="Vidigal T.H.D.A."/>
            <person name="Brescovit A.D."/>
            <person name="Santos A.J."/>
        </authorList>
    </citation>
    <scope>NUCLEOTIDE SEQUENCE</scope>
    <source>
        <tissue evidence="2">Shoot tissue taken approximately 20 cm above the soil surface</tissue>
    </source>
</reference>
<feature type="region of interest" description="Disordered" evidence="1">
    <location>
        <begin position="1"/>
        <end position="46"/>
    </location>
</feature>
<sequence length="46" mass="5162">MVEGRTTIAKTGVHEPNAARPCEPGLARKQDYIHHKRRLPEPSELA</sequence>
<organism evidence="2">
    <name type="scientific">Arundo donax</name>
    <name type="common">Giant reed</name>
    <name type="synonym">Donax arundinaceus</name>
    <dbReference type="NCBI Taxonomy" id="35708"/>
    <lineage>
        <taxon>Eukaryota</taxon>
        <taxon>Viridiplantae</taxon>
        <taxon>Streptophyta</taxon>
        <taxon>Embryophyta</taxon>
        <taxon>Tracheophyta</taxon>
        <taxon>Spermatophyta</taxon>
        <taxon>Magnoliopsida</taxon>
        <taxon>Liliopsida</taxon>
        <taxon>Poales</taxon>
        <taxon>Poaceae</taxon>
        <taxon>PACMAD clade</taxon>
        <taxon>Arundinoideae</taxon>
        <taxon>Arundineae</taxon>
        <taxon>Arundo</taxon>
    </lineage>
</organism>